<dbReference type="InterPro" id="IPR036514">
    <property type="entry name" value="SGNH_hydro_sf"/>
</dbReference>
<name>A0A0G3BHD7_9BURK</name>
<dbReference type="InterPro" id="IPR013830">
    <property type="entry name" value="SGNH_hydro"/>
</dbReference>
<gene>
    <name evidence="2" type="ORF">AAW51_2148</name>
</gene>
<reference evidence="2 3" key="1">
    <citation type="submission" date="2015-05" db="EMBL/GenBank/DDBJ databases">
        <authorList>
            <person name="Tang B."/>
            <person name="Yu Y."/>
        </authorList>
    </citation>
    <scope>NUCLEOTIDE SEQUENCE [LARGE SCALE GENOMIC DNA]</scope>
    <source>
        <strain evidence="2 3">DSM 7029</strain>
    </source>
</reference>
<dbReference type="Pfam" id="PF13472">
    <property type="entry name" value="Lipase_GDSL_2"/>
    <property type="match status" value="1"/>
</dbReference>
<dbReference type="AlphaFoldDB" id="A0A0G3BHD7"/>
<evidence type="ECO:0000313" key="3">
    <source>
        <dbReference type="Proteomes" id="UP000035352"/>
    </source>
</evidence>
<accession>A0A0G3BHD7</accession>
<dbReference type="EMBL" id="CP011371">
    <property type="protein sequence ID" value="AKJ28839.1"/>
    <property type="molecule type" value="Genomic_DNA"/>
</dbReference>
<dbReference type="STRING" id="413882.AAW51_2148"/>
<proteinExistence type="predicted"/>
<dbReference type="KEGG" id="pbh:AAW51_2148"/>
<feature type="domain" description="SGNH hydrolase-type esterase" evidence="1">
    <location>
        <begin position="137"/>
        <end position="292"/>
    </location>
</feature>
<dbReference type="Gene3D" id="3.40.50.1110">
    <property type="entry name" value="SGNH hydrolase"/>
    <property type="match status" value="1"/>
</dbReference>
<keyword evidence="3" id="KW-1185">Reference proteome</keyword>
<evidence type="ECO:0000259" key="1">
    <source>
        <dbReference type="Pfam" id="PF13472"/>
    </source>
</evidence>
<organism evidence="2 3">
    <name type="scientific">Caldimonas brevitalea</name>
    <dbReference type="NCBI Taxonomy" id="413882"/>
    <lineage>
        <taxon>Bacteria</taxon>
        <taxon>Pseudomonadati</taxon>
        <taxon>Pseudomonadota</taxon>
        <taxon>Betaproteobacteria</taxon>
        <taxon>Burkholderiales</taxon>
        <taxon>Sphaerotilaceae</taxon>
        <taxon>Caldimonas</taxon>
    </lineage>
</organism>
<dbReference type="GO" id="GO:0016788">
    <property type="term" value="F:hydrolase activity, acting on ester bonds"/>
    <property type="evidence" value="ECO:0007669"/>
    <property type="project" value="UniProtKB-ARBA"/>
</dbReference>
<dbReference type="SUPFAM" id="SSF52266">
    <property type="entry name" value="SGNH hydrolase"/>
    <property type="match status" value="1"/>
</dbReference>
<sequence length="506" mass="54484">MPTLLCGNRTTTCVDPLHTMTITAGTASAGTVRVLDTDAAGTLLRTATIDDSQTVEVGGYPKRVQVHIDCTAGSLDYSTALSALPVAQWGSGETLKTIPPRSVSRPSAVRNSVVLLGSSSMAFTNDIVYTGAARYNHSAAGPLTWLAALSKRKFTLLKNLAQGGLDTDGVYARLGQALALRPEIVMYHAGTNGVFQLGRTADLVWSYAKKTLDALREAGIRVVLLVPQKWNTADAAYSTAKRDEYFLYCAYLRQYAAVNRDVILVNIPQIVQDGADANGNQLSNYFIDTKHLSNLAAYYVGKAIYEAVDPLFPEPGLVEGEEINYLTDAAMTTTVAAGTPFSGTLWSKFTLSRTQTPGVVASMVPAPDGSGMAQRLQITANANNDRVNVQIPSANILPLVAPGERITFEMNVRINSSTALRAFPQYFSRTNLAVTDMGRDIDTPTNDKAMPNEVIDVVLQTPAWDVWAGTTALDGFIAFLFNGAGSADVTLWNPRIRKVPSMPLIY</sequence>
<dbReference type="Proteomes" id="UP000035352">
    <property type="component" value="Chromosome"/>
</dbReference>
<protein>
    <recommendedName>
        <fullName evidence="1">SGNH hydrolase-type esterase domain-containing protein</fullName>
    </recommendedName>
</protein>
<evidence type="ECO:0000313" key="2">
    <source>
        <dbReference type="EMBL" id="AKJ28839.1"/>
    </source>
</evidence>